<organism evidence="1">
    <name type="scientific">Homalodisca liturata</name>
    <dbReference type="NCBI Taxonomy" id="320908"/>
    <lineage>
        <taxon>Eukaryota</taxon>
        <taxon>Metazoa</taxon>
        <taxon>Ecdysozoa</taxon>
        <taxon>Arthropoda</taxon>
        <taxon>Hexapoda</taxon>
        <taxon>Insecta</taxon>
        <taxon>Pterygota</taxon>
        <taxon>Neoptera</taxon>
        <taxon>Paraneoptera</taxon>
        <taxon>Hemiptera</taxon>
        <taxon>Auchenorrhyncha</taxon>
        <taxon>Membracoidea</taxon>
        <taxon>Cicadellidae</taxon>
        <taxon>Cicadellinae</taxon>
        <taxon>Proconiini</taxon>
        <taxon>Homalodisca</taxon>
    </lineage>
</organism>
<dbReference type="InterPro" id="IPR036691">
    <property type="entry name" value="Endo/exonu/phosph_ase_sf"/>
</dbReference>
<reference evidence="1" key="1">
    <citation type="submission" date="2015-11" db="EMBL/GenBank/DDBJ databases">
        <title>De novo transcriptome assembly of four potential Pierce s Disease insect vectors from Arizona vineyards.</title>
        <authorList>
            <person name="Tassone E.E."/>
        </authorList>
    </citation>
    <scope>NUCLEOTIDE SEQUENCE</scope>
</reference>
<dbReference type="Gene3D" id="3.60.10.10">
    <property type="entry name" value="Endonuclease/exonuclease/phosphatase"/>
    <property type="match status" value="1"/>
</dbReference>
<evidence type="ECO:0000313" key="1">
    <source>
        <dbReference type="EMBL" id="JAS81218.1"/>
    </source>
</evidence>
<dbReference type="EMBL" id="GECU01026488">
    <property type="protein sequence ID" value="JAS81218.1"/>
    <property type="molecule type" value="Transcribed_RNA"/>
</dbReference>
<gene>
    <name evidence="1" type="ORF">g.10187</name>
</gene>
<sequence length="271" mass="30851">DLSSRQIVTPTYGPFETLFLSITLNGNMKLLLNCVYIPPSKPLGVYNDYCLAVEDVMSTESVNFMESVLIGDFNMPRFDWDLDDSAGLTASARAIKDLAGMFGLLQNNHVLNSRGVLLDLVFASTELHVRKESSPLLPVDVQHPALNIVLQTDNINPKPRCTYVPSFGKCRLHEVYNSLIAEELILPDETLDVNMLFEHFCDVLREIVAKHTPLKKIGASRFPCWFSTELTNLTIEKKRLHRKYKESLDEQSYAEFSRIRTQCRNLSRVCY</sequence>
<feature type="non-terminal residue" evidence="1">
    <location>
        <position position="271"/>
    </location>
</feature>
<feature type="non-terminal residue" evidence="1">
    <location>
        <position position="1"/>
    </location>
</feature>
<proteinExistence type="predicted"/>
<dbReference type="SUPFAM" id="SSF56219">
    <property type="entry name" value="DNase I-like"/>
    <property type="match status" value="1"/>
</dbReference>
<name>A0A1B6I2Q7_9HEMI</name>
<dbReference type="AlphaFoldDB" id="A0A1B6I2Q7"/>
<accession>A0A1B6I2Q7</accession>
<protein>
    <submittedName>
        <fullName evidence="1">Uncharacterized protein</fullName>
    </submittedName>
</protein>